<reference evidence="3" key="1">
    <citation type="submission" date="2015-04" db="UniProtKB">
        <authorList>
            <consortium name="EnsemblPlants"/>
        </authorList>
    </citation>
    <scope>IDENTIFICATION</scope>
</reference>
<dbReference type="eggNOG" id="ENOG502R3S7">
    <property type="taxonomic scope" value="Eukaryota"/>
</dbReference>
<protein>
    <submittedName>
        <fullName evidence="3">Uncharacterized protein</fullName>
    </submittedName>
</protein>
<name>A0A0E0EA63_9ORYZ</name>
<sequence>MARSLLLLVLLLASVLAAAVSASSSEESSSKPSILIPVADTPLGSYEGADGPIADDALEDMEAAPLGSPISTTMTEPEPELPANAPPSSAGAAASSAPTILLVATVVAAVAGVFAF</sequence>
<evidence type="ECO:0000313" key="4">
    <source>
        <dbReference type="Proteomes" id="UP000008021"/>
    </source>
</evidence>
<dbReference type="HOGENOM" id="CLU_158941_0_0_1"/>
<dbReference type="EnsemblPlants" id="OMERI07G08760.1">
    <property type="protein sequence ID" value="OMERI07G08760.1"/>
    <property type="gene ID" value="OMERI07G08760"/>
</dbReference>
<keyword evidence="2" id="KW-0732">Signal</keyword>
<evidence type="ECO:0000256" key="2">
    <source>
        <dbReference type="SAM" id="SignalP"/>
    </source>
</evidence>
<accession>A0A0E0EA63</accession>
<proteinExistence type="predicted"/>
<dbReference type="Proteomes" id="UP000008021">
    <property type="component" value="Chromosome 7"/>
</dbReference>
<organism evidence="3">
    <name type="scientific">Oryza meridionalis</name>
    <dbReference type="NCBI Taxonomy" id="40149"/>
    <lineage>
        <taxon>Eukaryota</taxon>
        <taxon>Viridiplantae</taxon>
        <taxon>Streptophyta</taxon>
        <taxon>Embryophyta</taxon>
        <taxon>Tracheophyta</taxon>
        <taxon>Spermatophyta</taxon>
        <taxon>Magnoliopsida</taxon>
        <taxon>Liliopsida</taxon>
        <taxon>Poales</taxon>
        <taxon>Poaceae</taxon>
        <taxon>BOP clade</taxon>
        <taxon>Oryzoideae</taxon>
        <taxon>Oryzeae</taxon>
        <taxon>Oryzinae</taxon>
        <taxon>Oryza</taxon>
    </lineage>
</organism>
<dbReference type="AlphaFoldDB" id="A0A0E0EA63"/>
<evidence type="ECO:0000313" key="3">
    <source>
        <dbReference type="EnsemblPlants" id="OMERI07G08760.1"/>
    </source>
</evidence>
<feature type="signal peptide" evidence="2">
    <location>
        <begin position="1"/>
        <end position="17"/>
    </location>
</feature>
<feature type="compositionally biased region" description="Low complexity" evidence="1">
    <location>
        <begin position="81"/>
        <end position="93"/>
    </location>
</feature>
<dbReference type="Gramene" id="OMERI07G08760.1">
    <property type="protein sequence ID" value="OMERI07G08760.1"/>
    <property type="gene ID" value="OMERI07G08760"/>
</dbReference>
<keyword evidence="4" id="KW-1185">Reference proteome</keyword>
<feature type="region of interest" description="Disordered" evidence="1">
    <location>
        <begin position="62"/>
        <end position="93"/>
    </location>
</feature>
<evidence type="ECO:0000256" key="1">
    <source>
        <dbReference type="SAM" id="MobiDB-lite"/>
    </source>
</evidence>
<reference evidence="3" key="2">
    <citation type="submission" date="2018-05" db="EMBL/GenBank/DDBJ databases">
        <title>OmerRS3 (Oryza meridionalis Reference Sequence Version 3).</title>
        <authorList>
            <person name="Zhang J."/>
            <person name="Kudrna D."/>
            <person name="Lee S."/>
            <person name="Talag J."/>
            <person name="Welchert J."/>
            <person name="Wing R.A."/>
        </authorList>
    </citation>
    <scope>NUCLEOTIDE SEQUENCE [LARGE SCALE GENOMIC DNA]</scope>
    <source>
        <strain evidence="3">cv. OR44</strain>
    </source>
</reference>
<feature type="chain" id="PRO_5002357809" evidence="2">
    <location>
        <begin position="18"/>
        <end position="116"/>
    </location>
</feature>